<accession>A0AAN8FEX9</accession>
<keyword evidence="3" id="KW-1185">Reference proteome</keyword>
<gene>
    <name evidence="2" type="ORF">GCK32_020377</name>
</gene>
<dbReference type="PROSITE" id="PS00141">
    <property type="entry name" value="ASP_PROTEASE"/>
    <property type="match status" value="1"/>
</dbReference>
<feature type="region of interest" description="Disordered" evidence="1">
    <location>
        <begin position="649"/>
        <end position="701"/>
    </location>
</feature>
<proteinExistence type="predicted"/>
<dbReference type="Gene3D" id="2.40.70.10">
    <property type="entry name" value="Acid Proteases"/>
    <property type="match status" value="1"/>
</dbReference>
<dbReference type="SUPFAM" id="SSF50630">
    <property type="entry name" value="Acid proteases"/>
    <property type="match status" value="1"/>
</dbReference>
<evidence type="ECO:0000313" key="2">
    <source>
        <dbReference type="EMBL" id="KAK5972807.1"/>
    </source>
</evidence>
<comment type="caution">
    <text evidence="2">The sequence shown here is derived from an EMBL/GenBank/DDBJ whole genome shotgun (WGS) entry which is preliminary data.</text>
</comment>
<dbReference type="Proteomes" id="UP001331761">
    <property type="component" value="Unassembled WGS sequence"/>
</dbReference>
<dbReference type="InterPro" id="IPR001969">
    <property type="entry name" value="Aspartic_peptidase_AS"/>
</dbReference>
<feature type="region of interest" description="Disordered" evidence="1">
    <location>
        <begin position="588"/>
        <end position="608"/>
    </location>
</feature>
<dbReference type="EMBL" id="WIXE01016271">
    <property type="protein sequence ID" value="KAK5972807.1"/>
    <property type="molecule type" value="Genomic_DNA"/>
</dbReference>
<reference evidence="2 3" key="1">
    <citation type="submission" date="2019-10" db="EMBL/GenBank/DDBJ databases">
        <title>Assembly and Annotation for the nematode Trichostrongylus colubriformis.</title>
        <authorList>
            <person name="Martin J."/>
        </authorList>
    </citation>
    <scope>NUCLEOTIDE SEQUENCE [LARGE SCALE GENOMIC DNA]</scope>
    <source>
        <strain evidence="2">G859</strain>
        <tissue evidence="2">Whole worm</tissue>
    </source>
</reference>
<feature type="compositionally biased region" description="Polar residues" evidence="1">
    <location>
        <begin position="662"/>
        <end position="675"/>
    </location>
</feature>
<feature type="compositionally biased region" description="Low complexity" evidence="1">
    <location>
        <begin position="680"/>
        <end position="689"/>
    </location>
</feature>
<protein>
    <submittedName>
        <fullName evidence="2">Zinc knuckle</fullName>
    </submittedName>
</protein>
<dbReference type="InterPro" id="IPR021109">
    <property type="entry name" value="Peptidase_aspartic_dom_sf"/>
</dbReference>
<dbReference type="AlphaFoldDB" id="A0AAN8FEX9"/>
<evidence type="ECO:0000313" key="3">
    <source>
        <dbReference type="Proteomes" id="UP001331761"/>
    </source>
</evidence>
<feature type="compositionally biased region" description="Basic residues" evidence="1">
    <location>
        <begin position="690"/>
        <end position="701"/>
    </location>
</feature>
<dbReference type="CDD" id="cd00303">
    <property type="entry name" value="retropepsin_like"/>
    <property type="match status" value="1"/>
</dbReference>
<organism evidence="2 3">
    <name type="scientific">Trichostrongylus colubriformis</name>
    <name type="common">Black scour worm</name>
    <dbReference type="NCBI Taxonomy" id="6319"/>
    <lineage>
        <taxon>Eukaryota</taxon>
        <taxon>Metazoa</taxon>
        <taxon>Ecdysozoa</taxon>
        <taxon>Nematoda</taxon>
        <taxon>Chromadorea</taxon>
        <taxon>Rhabditida</taxon>
        <taxon>Rhabditina</taxon>
        <taxon>Rhabditomorpha</taxon>
        <taxon>Strongyloidea</taxon>
        <taxon>Trichostrongylidae</taxon>
        <taxon>Trichostrongylus</taxon>
    </lineage>
</organism>
<name>A0AAN8FEX9_TRICO</name>
<evidence type="ECO:0000256" key="1">
    <source>
        <dbReference type="SAM" id="MobiDB-lite"/>
    </source>
</evidence>
<dbReference type="GO" id="GO:0004190">
    <property type="term" value="F:aspartic-type endopeptidase activity"/>
    <property type="evidence" value="ECO:0007669"/>
    <property type="project" value="InterPro"/>
</dbReference>
<sequence length="701" mass="77822">MPAPQAKTREETRSSQGTYASVVENWTCTTETKNDERSVNYFGKKSIADISIFGMSAQALLDTGSQATIIPVKLLKRAVKEGVNLDPYVERLPSPDATIRDASGNPMTFMDTIKVSIGLNGEEKSIPSYVGRCFDEMVILGTDALESFNLELVHAAKVESGRNPQEREGLKAQVARRTFVPPGATKLVAVTCASVSRLESPVFTSQHPLIVDGICATSGKETYLPVTNNTPKALCLKEAKLWGNGIMKISPPENEETSTDLEQSVVICGINAEDSEWLKELREDQDYKEIIRELEAGNDSKDVKLPRYGEGDNAPLGFFYRCPGRLHGEDSFSCSIRDKRFKDVVPDAGETLRDIRFDTIFSLARLISIYESERSDDSRRLLMIDPKYPYVSITGAQKAFTFFMHCCHHVFRSLTLHDGSLLSLPHDGGTGCPINELNDLNNEGVRFAKMHSWDDVMAATQDQTQTLLLLPDGFRDVNSTFKPQRNVDRRIYWKLSDIISQLETTGARSCVIVGPTTDVGPAKRDWCRLASALAAAARNGTRTIVVAPPRGDAAYAQNRLELIKAAELAKKSVPLMSRNIVSLIPLMESSSEPSHGPSAHPRESSTDAYSDDTMVEYLTAMLDYIKAEVQLPRLVRTLRRAQRVREHFQERKARYRGAGGAHSSQDTHYASSSHRPTPYPAASRGSRGASYRRRFYGHPPY</sequence>
<dbReference type="GO" id="GO:0006508">
    <property type="term" value="P:proteolysis"/>
    <property type="evidence" value="ECO:0007669"/>
    <property type="project" value="InterPro"/>
</dbReference>